<keyword evidence="2" id="KW-0341">Growth regulation</keyword>
<protein>
    <submittedName>
        <fullName evidence="5">DUF724 domain-containing protein 4-like</fullName>
    </submittedName>
</protein>
<dbReference type="Pfam" id="PF05266">
    <property type="entry name" value="DUF724"/>
    <property type="match status" value="1"/>
</dbReference>
<evidence type="ECO:0000256" key="1">
    <source>
        <dbReference type="ARBA" id="ARBA00022448"/>
    </source>
</evidence>
<dbReference type="RefSeq" id="XP_019100964.1">
    <property type="nucleotide sequence ID" value="XM_019245419.1"/>
</dbReference>
<keyword evidence="3" id="KW-0732">Signal</keyword>
<evidence type="ECO:0000256" key="3">
    <source>
        <dbReference type="SAM" id="SignalP"/>
    </source>
</evidence>
<name>A0ABM1RPM6_CAMSA</name>
<reference evidence="4" key="1">
    <citation type="journal article" date="2014" name="Nat. Commun.">
        <title>The emerging biofuel crop Camelina sativa retains a highly undifferentiated hexaploid genome structure.</title>
        <authorList>
            <person name="Kagale S."/>
            <person name="Koh C."/>
            <person name="Nixon J."/>
            <person name="Bollina V."/>
            <person name="Clarke W.E."/>
            <person name="Tuteja R."/>
            <person name="Spillane C."/>
            <person name="Robinson S.J."/>
            <person name="Links M.G."/>
            <person name="Clarke C."/>
            <person name="Higgins E.E."/>
            <person name="Huebert T."/>
            <person name="Sharpe A.G."/>
            <person name="Parkin I.A."/>
        </authorList>
    </citation>
    <scope>NUCLEOTIDE SEQUENCE [LARGE SCALE GENOMIC DNA]</scope>
    <source>
        <strain evidence="4">cv. DH55</strain>
    </source>
</reference>
<feature type="chain" id="PRO_5046293278" evidence="3">
    <location>
        <begin position="23"/>
        <end position="144"/>
    </location>
</feature>
<evidence type="ECO:0000313" key="5">
    <source>
        <dbReference type="RefSeq" id="XP_019100964.1"/>
    </source>
</evidence>
<gene>
    <name evidence="5" type="primary">LOC104789726</name>
</gene>
<organism evidence="4 5">
    <name type="scientific">Camelina sativa</name>
    <name type="common">False flax</name>
    <name type="synonym">Myagrum sativum</name>
    <dbReference type="NCBI Taxonomy" id="90675"/>
    <lineage>
        <taxon>Eukaryota</taxon>
        <taxon>Viridiplantae</taxon>
        <taxon>Streptophyta</taxon>
        <taxon>Embryophyta</taxon>
        <taxon>Tracheophyta</taxon>
        <taxon>Spermatophyta</taxon>
        <taxon>Magnoliopsida</taxon>
        <taxon>eudicotyledons</taxon>
        <taxon>Gunneridae</taxon>
        <taxon>Pentapetalae</taxon>
        <taxon>rosids</taxon>
        <taxon>malvids</taxon>
        <taxon>Brassicales</taxon>
        <taxon>Brassicaceae</taxon>
        <taxon>Camelineae</taxon>
        <taxon>Camelina</taxon>
    </lineage>
</organism>
<evidence type="ECO:0000256" key="2">
    <source>
        <dbReference type="ARBA" id="ARBA00022604"/>
    </source>
</evidence>
<dbReference type="GeneID" id="104789726"/>
<evidence type="ECO:0000313" key="4">
    <source>
        <dbReference type="Proteomes" id="UP000694864"/>
    </source>
</evidence>
<dbReference type="Proteomes" id="UP000694864">
    <property type="component" value="Chromosome 5"/>
</dbReference>
<keyword evidence="1" id="KW-0813">Transport</keyword>
<sequence length="144" mass="16620">MTLILYTIKAILIVDVPPPGSGEDIVLPFTKTLDYWKEYELSEFYNRIPQRPHFRPLFYSLGIFREWVALSLTMTFIELTKIVDDIGEDTPRSKLDGYKEASEMLEEHGFDVKAPLSRIKELLSVVKNGLKNIIEEQKGVEKDV</sequence>
<proteinExistence type="predicted"/>
<dbReference type="InterPro" id="IPR007930">
    <property type="entry name" value="DUF724"/>
</dbReference>
<feature type="signal peptide" evidence="3">
    <location>
        <begin position="1"/>
        <end position="22"/>
    </location>
</feature>
<accession>A0ABM1RPM6</accession>
<keyword evidence="4" id="KW-1185">Reference proteome</keyword>
<reference evidence="5" key="2">
    <citation type="submission" date="2025-08" db="UniProtKB">
        <authorList>
            <consortium name="RefSeq"/>
        </authorList>
    </citation>
    <scope>IDENTIFICATION</scope>
    <source>
        <tissue evidence="5">Leaf</tissue>
    </source>
</reference>